<feature type="region of interest" description="Disordered" evidence="1">
    <location>
        <begin position="1"/>
        <end position="69"/>
    </location>
</feature>
<sequence length="248" mass="26055">MANDRGGAHTFDSNAQGSADSTNPRTTRGQWPADDQDTHQGRGSDERDHRDHRRPRNIDHESITTAQKEEHGGIKIGSAFFGWLTATGMAVLLTALLAAIGAGVGLANKTDVTKATNAASNNSTTVGIVGAIALLVIVLVAYYCGGYVAGRMARFNGIRQGIAVWVWALVIAIVLAIVAAVAGDKYNVLSKLNAFPRIPVKEGTLTTTGVIALIAVAVASLVGAILGGLAGMHYHRKIDKTSVQAYRN</sequence>
<feature type="transmembrane region" description="Helical" evidence="2">
    <location>
        <begin position="80"/>
        <end position="106"/>
    </location>
</feature>
<name>A0A853DLB6_9MICO</name>
<reference evidence="3 4" key="1">
    <citation type="submission" date="2020-07" db="EMBL/GenBank/DDBJ databases">
        <title>Sequencing the genomes of 1000 actinobacteria strains.</title>
        <authorList>
            <person name="Klenk H.-P."/>
        </authorList>
    </citation>
    <scope>NUCLEOTIDE SEQUENCE [LARGE SCALE GENOMIC DNA]</scope>
    <source>
        <strain evidence="3 4">DSM 29531</strain>
    </source>
</reference>
<comment type="caution">
    <text evidence="3">The sequence shown here is derived from an EMBL/GenBank/DDBJ whole genome shotgun (WGS) entry which is preliminary data.</text>
</comment>
<keyword evidence="4" id="KW-1185">Reference proteome</keyword>
<keyword evidence="2" id="KW-0812">Transmembrane</keyword>
<protein>
    <submittedName>
        <fullName evidence="3">Uncharacterized protein</fullName>
    </submittedName>
</protein>
<dbReference type="RefSeq" id="WP_179481210.1">
    <property type="nucleotide sequence ID" value="NZ_JACCFW010000001.1"/>
</dbReference>
<proteinExistence type="predicted"/>
<feature type="transmembrane region" description="Helical" evidence="2">
    <location>
        <begin position="126"/>
        <end position="150"/>
    </location>
</feature>
<evidence type="ECO:0000313" key="4">
    <source>
        <dbReference type="Proteomes" id="UP000571817"/>
    </source>
</evidence>
<keyword evidence="2" id="KW-0472">Membrane</keyword>
<feature type="compositionally biased region" description="Basic and acidic residues" evidence="1">
    <location>
        <begin position="36"/>
        <end position="49"/>
    </location>
</feature>
<feature type="transmembrane region" description="Helical" evidence="2">
    <location>
        <begin position="203"/>
        <end position="230"/>
    </location>
</feature>
<evidence type="ECO:0000256" key="1">
    <source>
        <dbReference type="SAM" id="MobiDB-lite"/>
    </source>
</evidence>
<keyword evidence="2" id="KW-1133">Transmembrane helix</keyword>
<gene>
    <name evidence="3" type="ORF">HNR15_001898</name>
</gene>
<evidence type="ECO:0000313" key="3">
    <source>
        <dbReference type="EMBL" id="NYJ74935.1"/>
    </source>
</evidence>
<organism evidence="3 4">
    <name type="scientific">Allobranchiibius huperziae</name>
    <dbReference type="NCBI Taxonomy" id="1874116"/>
    <lineage>
        <taxon>Bacteria</taxon>
        <taxon>Bacillati</taxon>
        <taxon>Actinomycetota</taxon>
        <taxon>Actinomycetes</taxon>
        <taxon>Micrococcales</taxon>
        <taxon>Dermacoccaceae</taxon>
        <taxon>Allobranchiibius</taxon>
    </lineage>
</organism>
<feature type="compositionally biased region" description="Polar residues" evidence="1">
    <location>
        <begin position="11"/>
        <end position="29"/>
    </location>
</feature>
<accession>A0A853DLB6</accession>
<feature type="compositionally biased region" description="Basic and acidic residues" evidence="1">
    <location>
        <begin position="56"/>
        <end position="69"/>
    </location>
</feature>
<dbReference type="AlphaFoldDB" id="A0A853DLB6"/>
<dbReference type="EMBL" id="JACCFW010000001">
    <property type="protein sequence ID" value="NYJ74935.1"/>
    <property type="molecule type" value="Genomic_DNA"/>
</dbReference>
<feature type="transmembrane region" description="Helical" evidence="2">
    <location>
        <begin position="162"/>
        <end position="183"/>
    </location>
</feature>
<dbReference type="Proteomes" id="UP000571817">
    <property type="component" value="Unassembled WGS sequence"/>
</dbReference>
<evidence type="ECO:0000256" key="2">
    <source>
        <dbReference type="SAM" id="Phobius"/>
    </source>
</evidence>